<organism evidence="6">
    <name type="scientific">Spathaspora passalidarum (strain NRRL Y-27907 / 11-Y1)</name>
    <dbReference type="NCBI Taxonomy" id="619300"/>
    <lineage>
        <taxon>Eukaryota</taxon>
        <taxon>Fungi</taxon>
        <taxon>Dikarya</taxon>
        <taxon>Ascomycota</taxon>
        <taxon>Saccharomycotina</taxon>
        <taxon>Pichiomycetes</taxon>
        <taxon>Debaryomycetaceae</taxon>
        <taxon>Spathaspora</taxon>
    </lineage>
</organism>
<gene>
    <name evidence="5" type="ORF">SPAPADRAFT_60856</name>
</gene>
<dbReference type="GeneID" id="18873602"/>
<dbReference type="GO" id="GO:0008195">
    <property type="term" value="F:phosphatidate phosphatase activity"/>
    <property type="evidence" value="ECO:0007669"/>
    <property type="project" value="TreeGrafter"/>
</dbReference>
<feature type="compositionally biased region" description="Acidic residues" evidence="3">
    <location>
        <begin position="382"/>
        <end position="440"/>
    </location>
</feature>
<evidence type="ECO:0000256" key="1">
    <source>
        <dbReference type="ARBA" id="ARBA00005476"/>
    </source>
</evidence>
<feature type="compositionally biased region" description="Polar residues" evidence="3">
    <location>
        <begin position="300"/>
        <end position="309"/>
    </location>
</feature>
<dbReference type="eggNOG" id="KOG2116">
    <property type="taxonomic scope" value="Eukaryota"/>
</dbReference>
<dbReference type="GO" id="GO:0019432">
    <property type="term" value="P:triglyceride biosynthetic process"/>
    <property type="evidence" value="ECO:0007669"/>
    <property type="project" value="TreeGrafter"/>
</dbReference>
<evidence type="ECO:0000256" key="3">
    <source>
        <dbReference type="SAM" id="MobiDB-lite"/>
    </source>
</evidence>
<evidence type="ECO:0000313" key="5">
    <source>
        <dbReference type="EMBL" id="EGW33510.1"/>
    </source>
</evidence>
<dbReference type="Pfam" id="PF08235">
    <property type="entry name" value="LNS2"/>
    <property type="match status" value="1"/>
</dbReference>
<dbReference type="InParanoid" id="G3AMR6"/>
<feature type="compositionally biased region" description="Basic and acidic residues" evidence="3">
    <location>
        <begin position="358"/>
        <end position="381"/>
    </location>
</feature>
<feature type="compositionally biased region" description="Polar residues" evidence="3">
    <location>
        <begin position="340"/>
        <end position="349"/>
    </location>
</feature>
<sequence length="471" mass="53830">MDLKYGENSLKFKSTESTAQITACLYLWKSSTPIVISDIDGTITKSDALGHVLNLIGRDWTHPGVAKLFQDIYSNGYNIIYLTARSVGQADGTRQYLQGVVQEGIKLPPGPVILSPDRTFAALRREVVLKKPEVFKMACLSDIKNLFFHHIGEEDEDSDQTPFYAGFGNRITDAISYRSVHIPSHRIFTINPDGEVHMELLELAGYKSSYLHIRELVDHFFPPVKEDSSWNTCWDDNQLNDYMKKHGEAADLPSPRCPGSPRSINEEYFRTDERYTDVNFWREPINLDDLPNSDSETDVKQSTPSSPKLTNDKKFDSPRVANAVTPDSITRSRASTIENNISSSFTSPLKNFMTLGKSKSEPPQAKESDGENADDNTHDSDYTDEEVEEDEEDDYTDDDYEDDYDDDEEDEEEEEEDDYEDDYEEDDDELYEDEDEDLEELKERLKESQLGDELNEKHSAEFVKASQIEKN</sequence>
<feature type="non-terminal residue" evidence="5">
    <location>
        <position position="471"/>
    </location>
</feature>
<dbReference type="PANTHER" id="PTHR12181:SF12">
    <property type="entry name" value="PHOSPHATIDATE PHOSPHATASE"/>
    <property type="match status" value="1"/>
</dbReference>
<dbReference type="PANTHER" id="PTHR12181">
    <property type="entry name" value="LIPIN"/>
    <property type="match status" value="1"/>
</dbReference>
<dbReference type="GO" id="GO:0005634">
    <property type="term" value="C:nucleus"/>
    <property type="evidence" value="ECO:0007669"/>
    <property type="project" value="TreeGrafter"/>
</dbReference>
<dbReference type="OrthoDB" id="4567at2759"/>
<dbReference type="KEGG" id="spaa:SPAPADRAFT_60856"/>
<dbReference type="EMBL" id="GL996501">
    <property type="protein sequence ID" value="EGW33510.1"/>
    <property type="molecule type" value="Genomic_DNA"/>
</dbReference>
<dbReference type="InterPro" id="IPR031315">
    <property type="entry name" value="LNS2/PITP"/>
</dbReference>
<dbReference type="GO" id="GO:0009062">
    <property type="term" value="P:fatty acid catabolic process"/>
    <property type="evidence" value="ECO:0007669"/>
    <property type="project" value="TreeGrafter"/>
</dbReference>
<dbReference type="InterPro" id="IPR036412">
    <property type="entry name" value="HAD-like_sf"/>
</dbReference>
<feature type="domain" description="LNS2/PITP" evidence="4">
    <location>
        <begin position="34"/>
        <end position="199"/>
    </location>
</feature>
<dbReference type="AlphaFoldDB" id="G3AMR6"/>
<dbReference type="SUPFAM" id="SSF56784">
    <property type="entry name" value="HAD-like"/>
    <property type="match status" value="1"/>
</dbReference>
<reference evidence="5 6" key="1">
    <citation type="journal article" date="2011" name="Proc. Natl. Acad. Sci. U.S.A.">
        <title>Comparative genomics of xylose-fermenting fungi for enhanced biofuel production.</title>
        <authorList>
            <person name="Wohlbach D.J."/>
            <person name="Kuo A."/>
            <person name="Sato T.K."/>
            <person name="Potts K.M."/>
            <person name="Salamov A.A."/>
            <person name="LaButti K.M."/>
            <person name="Sun H."/>
            <person name="Clum A."/>
            <person name="Pangilinan J.L."/>
            <person name="Lindquist E.A."/>
            <person name="Lucas S."/>
            <person name="Lapidus A."/>
            <person name="Jin M."/>
            <person name="Gunawan C."/>
            <person name="Balan V."/>
            <person name="Dale B.E."/>
            <person name="Jeffries T.W."/>
            <person name="Zinkel R."/>
            <person name="Barry K.W."/>
            <person name="Grigoriev I.V."/>
            <person name="Gasch A.P."/>
        </authorList>
    </citation>
    <scope>NUCLEOTIDE SEQUENCE [LARGE SCALE GENOMIC DNA]</scope>
    <source>
        <strain evidence="6">NRRL Y-27907 / 11-Y1</strain>
    </source>
</reference>
<accession>G3AMR6</accession>
<dbReference type="STRING" id="619300.G3AMR6"/>
<dbReference type="RefSeq" id="XP_007375025.1">
    <property type="nucleotide sequence ID" value="XM_007374963.1"/>
</dbReference>
<dbReference type="FunFam" id="3.40.50.1000:FF:000063">
    <property type="entry name" value="Nuclear elongation and deformation protein"/>
    <property type="match status" value="1"/>
</dbReference>
<evidence type="ECO:0000259" key="4">
    <source>
        <dbReference type="SMART" id="SM00775"/>
    </source>
</evidence>
<feature type="region of interest" description="Disordered" evidence="3">
    <location>
        <begin position="340"/>
        <end position="471"/>
    </location>
</feature>
<evidence type="ECO:0000313" key="6">
    <source>
        <dbReference type="Proteomes" id="UP000000709"/>
    </source>
</evidence>
<dbReference type="InterPro" id="IPR013209">
    <property type="entry name" value="LNS2"/>
</dbReference>
<dbReference type="SMART" id="SM00775">
    <property type="entry name" value="LNS2"/>
    <property type="match status" value="1"/>
</dbReference>
<proteinExistence type="inferred from homology"/>
<name>G3AMR6_SPAPN</name>
<keyword evidence="6" id="KW-1185">Reference proteome</keyword>
<protein>
    <recommendedName>
        <fullName evidence="4">LNS2/PITP domain-containing protein</fullName>
    </recommendedName>
</protein>
<dbReference type="InterPro" id="IPR026058">
    <property type="entry name" value="LIPIN"/>
</dbReference>
<dbReference type="InterPro" id="IPR023214">
    <property type="entry name" value="HAD_sf"/>
</dbReference>
<dbReference type="Gene3D" id="3.40.50.1000">
    <property type="entry name" value="HAD superfamily/HAD-like"/>
    <property type="match status" value="1"/>
</dbReference>
<evidence type="ECO:0000256" key="2">
    <source>
        <dbReference type="ARBA" id="ARBA00022553"/>
    </source>
</evidence>
<dbReference type="Proteomes" id="UP000000709">
    <property type="component" value="Unassembled WGS sequence"/>
</dbReference>
<keyword evidence="2" id="KW-0597">Phosphoprotein</keyword>
<comment type="similarity">
    <text evidence="1">Belongs to the lipin family.</text>
</comment>
<dbReference type="HOGENOM" id="CLU_580845_0_0_1"/>
<feature type="region of interest" description="Disordered" evidence="3">
    <location>
        <begin position="285"/>
        <end position="328"/>
    </location>
</feature>
<feature type="compositionally biased region" description="Basic and acidic residues" evidence="3">
    <location>
        <begin position="441"/>
        <end position="471"/>
    </location>
</feature>